<name>A0A2T3HRH1_9SPHI</name>
<dbReference type="GO" id="GO:0005737">
    <property type="term" value="C:cytoplasm"/>
    <property type="evidence" value="ECO:0007669"/>
    <property type="project" value="TreeGrafter"/>
</dbReference>
<dbReference type="InterPro" id="IPR045864">
    <property type="entry name" value="aa-tRNA-synth_II/BPL/LPL"/>
</dbReference>
<evidence type="ECO:0000259" key="2">
    <source>
        <dbReference type="PROSITE" id="PS51733"/>
    </source>
</evidence>
<dbReference type="EMBL" id="PYLS01000001">
    <property type="protein sequence ID" value="PST85038.1"/>
    <property type="molecule type" value="Genomic_DNA"/>
</dbReference>
<feature type="domain" description="BPL/LPL catalytic" evidence="2">
    <location>
        <begin position="10"/>
        <end position="192"/>
    </location>
</feature>
<dbReference type="RefSeq" id="WP_107213387.1">
    <property type="nucleotide sequence ID" value="NZ_KZ686268.1"/>
</dbReference>
<proteinExistence type="predicted"/>
<dbReference type="SUPFAM" id="SSF55681">
    <property type="entry name" value="Class II aaRS and biotin synthetases"/>
    <property type="match status" value="1"/>
</dbReference>
<keyword evidence="4" id="KW-1185">Reference proteome</keyword>
<keyword evidence="1 3" id="KW-0436">Ligase</keyword>
<dbReference type="InterPro" id="IPR004408">
    <property type="entry name" value="Biotin_CoA_COase_ligase"/>
</dbReference>
<dbReference type="NCBIfam" id="TIGR00121">
    <property type="entry name" value="birA_ligase"/>
    <property type="match status" value="1"/>
</dbReference>
<dbReference type="OrthoDB" id="9807064at2"/>
<dbReference type="Gene3D" id="3.30.930.10">
    <property type="entry name" value="Bira Bifunctional Protein, Domain 2"/>
    <property type="match status" value="1"/>
</dbReference>
<organism evidence="3 4">
    <name type="scientific">Pedobacter yulinensis</name>
    <dbReference type="NCBI Taxonomy" id="2126353"/>
    <lineage>
        <taxon>Bacteria</taxon>
        <taxon>Pseudomonadati</taxon>
        <taxon>Bacteroidota</taxon>
        <taxon>Sphingobacteriia</taxon>
        <taxon>Sphingobacteriales</taxon>
        <taxon>Sphingobacteriaceae</taxon>
        <taxon>Pedobacter</taxon>
    </lineage>
</organism>
<dbReference type="InterPro" id="IPR004143">
    <property type="entry name" value="BPL_LPL_catalytic"/>
</dbReference>
<dbReference type="AlphaFoldDB" id="A0A2T3HRH1"/>
<dbReference type="GO" id="GO:0004077">
    <property type="term" value="F:biotin--[biotin carboxyl-carrier protein] ligase activity"/>
    <property type="evidence" value="ECO:0007669"/>
    <property type="project" value="InterPro"/>
</dbReference>
<comment type="caution">
    <text evidence="3">The sequence shown here is derived from an EMBL/GenBank/DDBJ whole genome shotgun (WGS) entry which is preliminary data.</text>
</comment>
<dbReference type="Proteomes" id="UP000240912">
    <property type="component" value="Unassembled WGS sequence"/>
</dbReference>
<dbReference type="CDD" id="cd16442">
    <property type="entry name" value="BPL"/>
    <property type="match status" value="1"/>
</dbReference>
<evidence type="ECO:0000313" key="4">
    <source>
        <dbReference type="Proteomes" id="UP000240912"/>
    </source>
</evidence>
<reference evidence="3 4" key="1">
    <citation type="submission" date="2018-03" db="EMBL/GenBank/DDBJ databases">
        <authorList>
            <person name="Keele B.F."/>
        </authorList>
    </citation>
    <scope>NUCLEOTIDE SEQUENCE [LARGE SCALE GENOMIC DNA]</scope>
    <source>
        <strain evidence="3 4">YL28-9</strain>
    </source>
</reference>
<dbReference type="Pfam" id="PF03099">
    <property type="entry name" value="BPL_LplA_LipB"/>
    <property type="match status" value="1"/>
</dbReference>
<dbReference type="PANTHER" id="PTHR12835:SF5">
    <property type="entry name" value="BIOTIN--PROTEIN LIGASE"/>
    <property type="match status" value="1"/>
</dbReference>
<dbReference type="PROSITE" id="PS51733">
    <property type="entry name" value="BPL_LPL_CATALYTIC"/>
    <property type="match status" value="1"/>
</dbReference>
<protein>
    <submittedName>
        <fullName evidence="3">Biotin--[acetyl-CoA-carboxylase] ligase</fullName>
    </submittedName>
</protein>
<evidence type="ECO:0000256" key="1">
    <source>
        <dbReference type="ARBA" id="ARBA00022598"/>
    </source>
</evidence>
<accession>A0A2T3HRH1</accession>
<sequence length="259" mass="29210">MQINIFPTLFVGQNRIHLKEVDSTSNFLKASLSNSEPLPEGTVIMAERQFAGRGQQESAWHAEPGKNLTASFYLRPSFLEPAQQFYLNMAISLAVAETVSACLSEAVEIKWPNDIYVQGRKLGGILIENTVSGNVLRSSVIGIGLNINQEEFPEPLQDRAVSLRNILHRDVDLVHLLNQLCSFIEKRYLQLRAGDKKGLHEAYEQKLFGRGSERLYRQNGEEFSARVLGVSEQGRLRMLANEQELDFGFKEITFLTTHS</sequence>
<evidence type="ECO:0000313" key="3">
    <source>
        <dbReference type="EMBL" id="PST85038.1"/>
    </source>
</evidence>
<dbReference type="PANTHER" id="PTHR12835">
    <property type="entry name" value="BIOTIN PROTEIN LIGASE"/>
    <property type="match status" value="1"/>
</dbReference>
<gene>
    <name evidence="3" type="ORF">C7T94_02675</name>
</gene>